<dbReference type="Gene3D" id="3.40.50.620">
    <property type="entry name" value="HUPs"/>
    <property type="match status" value="1"/>
</dbReference>
<dbReference type="InterPro" id="IPR006016">
    <property type="entry name" value="UspA"/>
</dbReference>
<proteinExistence type="inferred from homology"/>
<dbReference type="SUPFAM" id="SSF52402">
    <property type="entry name" value="Adenine nucleotide alpha hydrolases-like"/>
    <property type="match status" value="1"/>
</dbReference>
<accession>A0A2L0ESP1</accession>
<evidence type="ECO:0000256" key="1">
    <source>
        <dbReference type="ARBA" id="ARBA00008791"/>
    </source>
</evidence>
<dbReference type="OrthoDB" id="9808582at2"/>
<dbReference type="RefSeq" id="WP_104981159.1">
    <property type="nucleotide sequence ID" value="NZ_CP012673.1"/>
</dbReference>
<dbReference type="InterPro" id="IPR006015">
    <property type="entry name" value="Universal_stress_UspA"/>
</dbReference>
<dbReference type="PRINTS" id="PR01438">
    <property type="entry name" value="UNVRSLSTRESS"/>
</dbReference>
<protein>
    <submittedName>
        <fullName evidence="3">Universal stress protein</fullName>
    </submittedName>
</protein>
<organism evidence="3 4">
    <name type="scientific">Sorangium cellulosum</name>
    <name type="common">Polyangium cellulosum</name>
    <dbReference type="NCBI Taxonomy" id="56"/>
    <lineage>
        <taxon>Bacteria</taxon>
        <taxon>Pseudomonadati</taxon>
        <taxon>Myxococcota</taxon>
        <taxon>Polyangia</taxon>
        <taxon>Polyangiales</taxon>
        <taxon>Polyangiaceae</taxon>
        <taxon>Sorangium</taxon>
    </lineage>
</organism>
<name>A0A2L0ESP1_SORCE</name>
<dbReference type="CDD" id="cd00293">
    <property type="entry name" value="USP-like"/>
    <property type="match status" value="1"/>
</dbReference>
<gene>
    <name evidence="3" type="ORF">SOCE26_037570</name>
</gene>
<dbReference type="Pfam" id="PF00582">
    <property type="entry name" value="Usp"/>
    <property type="match status" value="1"/>
</dbReference>
<evidence type="ECO:0000259" key="2">
    <source>
        <dbReference type="Pfam" id="PF00582"/>
    </source>
</evidence>
<dbReference type="Proteomes" id="UP000238348">
    <property type="component" value="Chromosome"/>
</dbReference>
<dbReference type="EMBL" id="CP012673">
    <property type="protein sequence ID" value="AUX42327.1"/>
    <property type="molecule type" value="Genomic_DNA"/>
</dbReference>
<dbReference type="InterPro" id="IPR014729">
    <property type="entry name" value="Rossmann-like_a/b/a_fold"/>
</dbReference>
<dbReference type="PANTHER" id="PTHR46268:SF6">
    <property type="entry name" value="UNIVERSAL STRESS PROTEIN UP12"/>
    <property type="match status" value="1"/>
</dbReference>
<evidence type="ECO:0000313" key="3">
    <source>
        <dbReference type="EMBL" id="AUX42327.1"/>
    </source>
</evidence>
<reference evidence="3 4" key="1">
    <citation type="submission" date="2015-09" db="EMBL/GenBank/DDBJ databases">
        <title>Sorangium comparison.</title>
        <authorList>
            <person name="Zaburannyi N."/>
            <person name="Bunk B."/>
            <person name="Overmann J."/>
            <person name="Mueller R."/>
        </authorList>
    </citation>
    <scope>NUCLEOTIDE SEQUENCE [LARGE SCALE GENOMIC DNA]</scope>
    <source>
        <strain evidence="3 4">So ce26</strain>
    </source>
</reference>
<feature type="domain" description="UspA" evidence="2">
    <location>
        <begin position="6"/>
        <end position="140"/>
    </location>
</feature>
<sequence length="171" mass="18275">MNDASKRILVPVDLGEESSSAVALAADLAQRIGGEVVMMHVYTLPQYAYAGVNIALVPETVAKIGAIARRALEGYAKDHGGVHSLLREGDPAEEILGAIASERPYMVVMSTHRRKGISRLLLGSVADKVARRSPVPVMTVARGPARARRSAEEPEAYHPSMGVKELELAVP</sequence>
<evidence type="ECO:0000313" key="4">
    <source>
        <dbReference type="Proteomes" id="UP000238348"/>
    </source>
</evidence>
<comment type="similarity">
    <text evidence="1">Belongs to the universal stress protein A family.</text>
</comment>
<dbReference type="AlphaFoldDB" id="A0A2L0ESP1"/>
<dbReference type="PANTHER" id="PTHR46268">
    <property type="entry name" value="STRESS RESPONSE PROTEIN NHAX"/>
    <property type="match status" value="1"/>
</dbReference>